<evidence type="ECO:0000256" key="1">
    <source>
        <dbReference type="SAM" id="MobiDB-lite"/>
    </source>
</evidence>
<evidence type="ECO:0000259" key="2">
    <source>
        <dbReference type="Pfam" id="PF05699"/>
    </source>
</evidence>
<accession>A0A2I1GSV6</accession>
<dbReference type="GO" id="GO:0046983">
    <property type="term" value="F:protein dimerization activity"/>
    <property type="evidence" value="ECO:0007669"/>
    <property type="project" value="InterPro"/>
</dbReference>
<dbReference type="SUPFAM" id="SSF53098">
    <property type="entry name" value="Ribonuclease H-like"/>
    <property type="match status" value="1"/>
</dbReference>
<dbReference type="VEuPathDB" id="FungiDB:RhiirA1_481816"/>
<comment type="caution">
    <text evidence="3">The sequence shown here is derived from an EMBL/GenBank/DDBJ whole genome shotgun (WGS) entry which is preliminary data.</text>
</comment>
<name>A0A2I1GSV6_9GLOM</name>
<dbReference type="InterPro" id="IPR012337">
    <property type="entry name" value="RNaseH-like_sf"/>
</dbReference>
<dbReference type="EMBL" id="LLXI01000767">
    <property type="protein sequence ID" value="PKY49645.1"/>
    <property type="molecule type" value="Genomic_DNA"/>
</dbReference>
<dbReference type="InterPro" id="IPR008906">
    <property type="entry name" value="HATC_C_dom"/>
</dbReference>
<dbReference type="Pfam" id="PF05699">
    <property type="entry name" value="Dimer_Tnp_hAT"/>
    <property type="match status" value="1"/>
</dbReference>
<sequence length="447" mass="52278">MYECANSIVRLKPAFNYILENSKSEISNTAVLTILQKRGIFDDIQKLSEVLLPIKDAILSLERNNTNLADCYINLLRVAASIKKMDQYDYKGFHTHMVQVFNKRYEEFNDPKYLLAFFLHPEWKGTLVTPSEFDNLIELAGELWKEWGHKKNSTAELYSQIGKYRLGKKPYNRPYSSKHDTPLNWWLLINDGKNQLSRLAIKLFSITPHSASCERIFSSLGWFFGKRRQRLQLNTLQSMAKIHRYSLSHMKTSVGHVSGTYDGEELRDLLFERNNESEDTDDDIFDEATINQDMARARELERAINYDYELENDDDLTIERSVDLGPWVIIEVGQTPVLTHKSDSSDDDDCDDFDPKELANDYRIDMEDSEDTNENNGNNRNNDENNENSGNDESNKEDEDNRKNHWMSCKTTGYLNLDISNKQLKKKRIARDEYYNKGIEENRNWFF</sequence>
<gene>
    <name evidence="3" type="ORF">RhiirA4_528262</name>
</gene>
<organism evidence="3 4">
    <name type="scientific">Rhizophagus irregularis</name>
    <dbReference type="NCBI Taxonomy" id="588596"/>
    <lineage>
        <taxon>Eukaryota</taxon>
        <taxon>Fungi</taxon>
        <taxon>Fungi incertae sedis</taxon>
        <taxon>Mucoromycota</taxon>
        <taxon>Glomeromycotina</taxon>
        <taxon>Glomeromycetes</taxon>
        <taxon>Glomerales</taxon>
        <taxon>Glomeraceae</taxon>
        <taxon>Rhizophagus</taxon>
    </lineage>
</organism>
<feature type="domain" description="HAT C-terminal dimerisation" evidence="2">
    <location>
        <begin position="181"/>
        <end position="243"/>
    </location>
</feature>
<dbReference type="VEuPathDB" id="FungiDB:RhiirA1_483438"/>
<protein>
    <recommendedName>
        <fullName evidence="2">HAT C-terminal dimerisation domain-containing protein</fullName>
    </recommendedName>
</protein>
<dbReference type="Proteomes" id="UP000234323">
    <property type="component" value="Unassembled WGS sequence"/>
</dbReference>
<feature type="compositionally biased region" description="Basic and acidic residues" evidence="1">
    <location>
        <begin position="353"/>
        <end position="366"/>
    </location>
</feature>
<dbReference type="VEuPathDB" id="FungiDB:RhiirFUN_023232"/>
<evidence type="ECO:0000313" key="3">
    <source>
        <dbReference type="EMBL" id="PKY49645.1"/>
    </source>
</evidence>
<reference evidence="3 4" key="1">
    <citation type="submission" date="2015-10" db="EMBL/GenBank/DDBJ databases">
        <title>Genome analyses suggest a sexual origin of heterokaryosis in a supposedly ancient asexual fungus.</title>
        <authorList>
            <person name="Ropars J."/>
            <person name="Sedzielewska K."/>
            <person name="Noel J."/>
            <person name="Charron P."/>
            <person name="Farinelli L."/>
            <person name="Marton T."/>
            <person name="Kruger M."/>
            <person name="Pelin A."/>
            <person name="Brachmann A."/>
            <person name="Corradi N."/>
        </authorList>
    </citation>
    <scope>NUCLEOTIDE SEQUENCE [LARGE SCALE GENOMIC DNA]</scope>
    <source>
        <strain evidence="3 4">A4</strain>
    </source>
</reference>
<dbReference type="AlphaFoldDB" id="A0A2I1GSV6"/>
<dbReference type="VEuPathDB" id="FungiDB:FUN_006432"/>
<proteinExistence type="predicted"/>
<evidence type="ECO:0000313" key="4">
    <source>
        <dbReference type="Proteomes" id="UP000234323"/>
    </source>
</evidence>
<feature type="region of interest" description="Disordered" evidence="1">
    <location>
        <begin position="338"/>
        <end position="403"/>
    </location>
</feature>
<keyword evidence="4" id="KW-1185">Reference proteome</keyword>